<evidence type="ECO:0000313" key="6">
    <source>
        <dbReference type="Proteomes" id="UP000253061"/>
    </source>
</evidence>
<dbReference type="GO" id="GO:0000160">
    <property type="term" value="P:phosphorelay signal transduction system"/>
    <property type="evidence" value="ECO:0007669"/>
    <property type="project" value="InterPro"/>
</dbReference>
<keyword evidence="5" id="KW-0378">Hydrolase</keyword>
<dbReference type="InterPro" id="IPR001789">
    <property type="entry name" value="Sig_transdc_resp-reg_receiver"/>
</dbReference>
<evidence type="ECO:0000313" key="5">
    <source>
        <dbReference type="EMBL" id="RCK24266.1"/>
    </source>
</evidence>
<dbReference type="Pfam" id="PF08668">
    <property type="entry name" value="HDOD"/>
    <property type="match status" value="1"/>
</dbReference>
<dbReference type="GO" id="GO:0016787">
    <property type="term" value="F:hydrolase activity"/>
    <property type="evidence" value="ECO:0007669"/>
    <property type="project" value="UniProtKB-KW"/>
</dbReference>
<dbReference type="PROSITE" id="PS50110">
    <property type="entry name" value="RESPONSE_REGULATORY"/>
    <property type="match status" value="1"/>
</dbReference>
<feature type="domain" description="HDOD" evidence="4">
    <location>
        <begin position="119"/>
        <end position="315"/>
    </location>
</feature>
<dbReference type="Gene3D" id="1.10.3210.10">
    <property type="entry name" value="Hypothetical protein af1432"/>
    <property type="match status" value="1"/>
</dbReference>
<reference evidence="5 6" key="1">
    <citation type="submission" date="2014-07" db="EMBL/GenBank/DDBJ databases">
        <title>Draft genome sequence of Thalassospira profundimaris R8-17.</title>
        <authorList>
            <person name="Lai Q."/>
            <person name="Shao Z."/>
        </authorList>
    </citation>
    <scope>NUCLEOTIDE SEQUENCE [LARGE SCALE GENOMIC DNA]</scope>
    <source>
        <strain evidence="5 6">R8-17</strain>
    </source>
</reference>
<name>A0A367VGE3_9PROT</name>
<feature type="modified residue" description="4-aspartylphosphate" evidence="2">
    <location>
        <position position="34"/>
    </location>
</feature>
<evidence type="ECO:0000256" key="2">
    <source>
        <dbReference type="PROSITE-ProRule" id="PRU00169"/>
    </source>
</evidence>
<protein>
    <submittedName>
        <fullName evidence="5">Metal-dependent hydrolase</fullName>
    </submittedName>
</protein>
<dbReference type="InterPro" id="IPR050595">
    <property type="entry name" value="Bact_response_regulator"/>
</dbReference>
<evidence type="ECO:0000259" key="4">
    <source>
        <dbReference type="PROSITE" id="PS51833"/>
    </source>
</evidence>
<sequence>MLSRRPNWKMRFYESAQQALLGLEQQPADVVISDMRMPSMDGAEFLRIVAERWPQTSRILLSGFADQTAIQNGAAATHHFLAKPCSDSNIIQVAERGLIMNIYLRDPYLVNLLSIVPGHLIWPTTFRRLHSILQFSGPSSQAELTAFAKDHPALTALANELAQREQLIPGDSHHSFIKLLEILGIETIKALCVLWCEMGQPDNIDGKQISVDLHRPLVLGLMAAEIARLRNLEPNSVDQIRAAALLCHIGDAFTARAVPDKHMASRHLADVDNCDIISAEISEMGFAHPAVSACLCARWGFSHQVIENIAFHHRPEAAPTANSESLLIVYAAQYFARKTGIDGAAWAQKYDLAGSYITKCGAGTEWPVWERACAEKHVSLKRARHGAIWQGAS</sequence>
<dbReference type="InterPro" id="IPR011006">
    <property type="entry name" value="CheY-like_superfamily"/>
</dbReference>
<dbReference type="PANTHER" id="PTHR44591:SF3">
    <property type="entry name" value="RESPONSE REGULATORY DOMAIN-CONTAINING PROTEIN"/>
    <property type="match status" value="1"/>
</dbReference>
<evidence type="ECO:0000256" key="1">
    <source>
        <dbReference type="ARBA" id="ARBA00022553"/>
    </source>
</evidence>
<organism evidence="5 6">
    <name type="scientific">Thalassospira profundimaris</name>
    <dbReference type="NCBI Taxonomy" id="502049"/>
    <lineage>
        <taxon>Bacteria</taxon>
        <taxon>Pseudomonadati</taxon>
        <taxon>Pseudomonadota</taxon>
        <taxon>Alphaproteobacteria</taxon>
        <taxon>Rhodospirillales</taxon>
        <taxon>Thalassospiraceae</taxon>
        <taxon>Thalassospira</taxon>
    </lineage>
</organism>
<dbReference type="Proteomes" id="UP000253061">
    <property type="component" value="Unassembled WGS sequence"/>
</dbReference>
<dbReference type="InterPro" id="IPR013976">
    <property type="entry name" value="HDOD"/>
</dbReference>
<accession>A0A367VGE3</accession>
<dbReference type="SUPFAM" id="SSF109604">
    <property type="entry name" value="HD-domain/PDEase-like"/>
    <property type="match status" value="1"/>
</dbReference>
<comment type="caution">
    <text evidence="5">The sequence shown here is derived from an EMBL/GenBank/DDBJ whole genome shotgun (WGS) entry which is preliminary data.</text>
</comment>
<dbReference type="PROSITE" id="PS51833">
    <property type="entry name" value="HDOD"/>
    <property type="match status" value="1"/>
</dbReference>
<dbReference type="Gene3D" id="3.40.50.2300">
    <property type="match status" value="1"/>
</dbReference>
<dbReference type="EMBL" id="JPWB01000002">
    <property type="protein sequence ID" value="RCK24266.1"/>
    <property type="molecule type" value="Genomic_DNA"/>
</dbReference>
<dbReference type="SUPFAM" id="SSF52172">
    <property type="entry name" value="CheY-like"/>
    <property type="match status" value="1"/>
</dbReference>
<gene>
    <name evidence="5" type="ORF">TH6_06080</name>
</gene>
<feature type="domain" description="Response regulatory" evidence="3">
    <location>
        <begin position="1"/>
        <end position="98"/>
    </location>
</feature>
<keyword evidence="1 2" id="KW-0597">Phosphoprotein</keyword>
<proteinExistence type="predicted"/>
<evidence type="ECO:0000259" key="3">
    <source>
        <dbReference type="PROSITE" id="PS50110"/>
    </source>
</evidence>
<dbReference type="AlphaFoldDB" id="A0A367VGE3"/>
<dbReference type="Pfam" id="PF00072">
    <property type="entry name" value="Response_reg"/>
    <property type="match status" value="1"/>
</dbReference>
<dbReference type="PANTHER" id="PTHR44591">
    <property type="entry name" value="STRESS RESPONSE REGULATOR PROTEIN 1"/>
    <property type="match status" value="1"/>
</dbReference>